<dbReference type="Proteomes" id="UP001519064">
    <property type="component" value="Unassembled WGS sequence"/>
</dbReference>
<dbReference type="Pfam" id="PF13450">
    <property type="entry name" value="NAD_binding_8"/>
    <property type="match status" value="1"/>
</dbReference>
<protein>
    <submittedName>
        <fullName evidence="5">FAD-dependent oxidoreductase</fullName>
    </submittedName>
</protein>
<reference evidence="5 6" key="1">
    <citation type="submission" date="2020-11" db="EMBL/GenBank/DDBJ databases">
        <title>Streptomyces spirodelae sp. nov., isolated from duckweed.</title>
        <authorList>
            <person name="Saimee Y."/>
            <person name="Duangmal K."/>
        </authorList>
    </citation>
    <scope>NUCLEOTIDE SEQUENCE [LARGE SCALE GENOMIC DNA]</scope>
    <source>
        <strain evidence="5 6">S16-07</strain>
    </source>
</reference>
<dbReference type="InterPro" id="IPR036188">
    <property type="entry name" value="FAD/NAD-bd_sf"/>
</dbReference>
<dbReference type="Pfam" id="PF01593">
    <property type="entry name" value="Amino_oxidase"/>
    <property type="match status" value="1"/>
</dbReference>
<dbReference type="RefSeq" id="WP_209243596.1">
    <property type="nucleotide sequence ID" value="NZ_JADKMA010000298.1"/>
</dbReference>
<keyword evidence="3" id="KW-0560">Oxidoreductase</keyword>
<dbReference type="SUPFAM" id="SSF51905">
    <property type="entry name" value="FAD/NAD(P)-binding domain"/>
    <property type="match status" value="1"/>
</dbReference>
<proteinExistence type="inferred from homology"/>
<evidence type="ECO:0000256" key="1">
    <source>
        <dbReference type="ARBA" id="ARBA00001974"/>
    </source>
</evidence>
<dbReference type="PANTHER" id="PTHR43563:SF1">
    <property type="entry name" value="AMINE OXIDASE [FLAVIN-CONTAINING] B"/>
    <property type="match status" value="1"/>
</dbReference>
<evidence type="ECO:0000259" key="4">
    <source>
        <dbReference type="Pfam" id="PF01593"/>
    </source>
</evidence>
<dbReference type="InterPro" id="IPR001613">
    <property type="entry name" value="Flavin_amine_oxidase"/>
</dbReference>
<comment type="similarity">
    <text evidence="2">Belongs to the flavin monoamine oxidase family.</text>
</comment>
<feature type="domain" description="Amine oxidase" evidence="4">
    <location>
        <begin position="98"/>
        <end position="341"/>
    </location>
</feature>
<dbReference type="PANTHER" id="PTHR43563">
    <property type="entry name" value="AMINE OXIDASE"/>
    <property type="match status" value="1"/>
</dbReference>
<dbReference type="Gene3D" id="3.50.50.60">
    <property type="entry name" value="FAD/NAD(P)-binding domain"/>
    <property type="match status" value="2"/>
</dbReference>
<dbReference type="PRINTS" id="PR00757">
    <property type="entry name" value="AMINEOXDASEF"/>
</dbReference>
<feature type="non-terminal residue" evidence="5">
    <location>
        <position position="342"/>
    </location>
</feature>
<organism evidence="5 6">
    <name type="scientific">Streptomyces oryzae</name>
    <dbReference type="NCBI Taxonomy" id="1434886"/>
    <lineage>
        <taxon>Bacteria</taxon>
        <taxon>Bacillati</taxon>
        <taxon>Actinomycetota</taxon>
        <taxon>Actinomycetes</taxon>
        <taxon>Kitasatosporales</taxon>
        <taxon>Streptomycetaceae</taxon>
        <taxon>Streptomyces</taxon>
    </lineage>
</organism>
<keyword evidence="6" id="KW-1185">Reference proteome</keyword>
<dbReference type="SUPFAM" id="SSF54373">
    <property type="entry name" value="FAD-linked reductases, C-terminal domain"/>
    <property type="match status" value="1"/>
</dbReference>
<evidence type="ECO:0000313" key="5">
    <source>
        <dbReference type="EMBL" id="MBO8196392.1"/>
    </source>
</evidence>
<sequence length="342" mass="35872">MPREEVHDVVVVGAGIGGLAAATALTAAGRDTLCLEARERVGGRALSTPVPGGALDLGATWFWDGEQRVAALAARLGTGTFDQHLAGDMVLQDVTGVHRLPGNLIDAPARRFTTGADTLARGLAAELPARSLRLGTPVTAIRRSGTSSGALAVHTPDAVLRAEHVVLAVPPALALARIDFGTELPPPLVRLARETPVWMGAVAKVVARYSRPFWRDEGLAGAAISRTGPLRELHDLSGPDGHPAVLFGFAPAQLLRPGFEDAARVQLGRLFGPAAVAPDSLRVQDWSGEHWTSPPAVHRLADHALFGHPLYQQPALGGRLHWASTETAPEYAGHLEGALTAA</sequence>
<dbReference type="InterPro" id="IPR050703">
    <property type="entry name" value="Flavin_MAO"/>
</dbReference>
<comment type="cofactor">
    <cofactor evidence="1">
        <name>FAD</name>
        <dbReference type="ChEBI" id="CHEBI:57692"/>
    </cofactor>
</comment>
<evidence type="ECO:0000256" key="2">
    <source>
        <dbReference type="ARBA" id="ARBA00005995"/>
    </source>
</evidence>
<name>A0ABS3XLV6_9ACTN</name>
<accession>A0ABS3XLV6</accession>
<evidence type="ECO:0000256" key="3">
    <source>
        <dbReference type="ARBA" id="ARBA00023002"/>
    </source>
</evidence>
<evidence type="ECO:0000313" key="6">
    <source>
        <dbReference type="Proteomes" id="UP001519064"/>
    </source>
</evidence>
<comment type="caution">
    <text evidence="5">The sequence shown here is derived from an EMBL/GenBank/DDBJ whole genome shotgun (WGS) entry which is preliminary data.</text>
</comment>
<gene>
    <name evidence="5" type="ORF">ITI46_32845</name>
</gene>
<dbReference type="EMBL" id="JADKMA010000298">
    <property type="protein sequence ID" value="MBO8196392.1"/>
    <property type="molecule type" value="Genomic_DNA"/>
</dbReference>
<dbReference type="InterPro" id="IPR002937">
    <property type="entry name" value="Amino_oxidase"/>
</dbReference>